<comment type="caution">
    <text evidence="1">The sequence shown here is derived from an EMBL/GenBank/DDBJ whole genome shotgun (WGS) entry which is preliminary data.</text>
</comment>
<dbReference type="RefSeq" id="WP_109719988.1">
    <property type="nucleotide sequence ID" value="NZ_QEQK01000006.1"/>
</dbReference>
<dbReference type="AlphaFoldDB" id="A0A363ULD9"/>
<sequence length="170" mass="18341">MSAVPREERCLREIIRRLQQITPANGYLTNAGASVALDPPDSHGDRGPYPRIEVLTADTVPAAEWSRSHGMVELPVAIAGFDEIPDTLTESTDPIDVAMAARIAAGNVWLDIMRALFTEPGAYDDDLAGNARRFAYASHAIHPHDDGGRIAAAIIDTTVQYVLHASDPSQ</sequence>
<evidence type="ECO:0000313" key="1">
    <source>
        <dbReference type="EMBL" id="PWN56217.1"/>
    </source>
</evidence>
<organism evidence="1 2">
    <name type="scientific">Abyssibacter profundi</name>
    <dbReference type="NCBI Taxonomy" id="2182787"/>
    <lineage>
        <taxon>Bacteria</taxon>
        <taxon>Pseudomonadati</taxon>
        <taxon>Pseudomonadota</taxon>
        <taxon>Gammaproteobacteria</taxon>
        <taxon>Chromatiales</taxon>
        <taxon>Oceanococcaceae</taxon>
        <taxon>Abyssibacter</taxon>
    </lineage>
</organism>
<protein>
    <submittedName>
        <fullName evidence="1">Uncharacterized protein</fullName>
    </submittedName>
</protein>
<dbReference type="EMBL" id="QEQK01000006">
    <property type="protein sequence ID" value="PWN56217.1"/>
    <property type="molecule type" value="Genomic_DNA"/>
</dbReference>
<dbReference type="Proteomes" id="UP000251800">
    <property type="component" value="Unassembled WGS sequence"/>
</dbReference>
<gene>
    <name evidence="1" type="ORF">DEH80_08060</name>
</gene>
<evidence type="ECO:0000313" key="2">
    <source>
        <dbReference type="Proteomes" id="UP000251800"/>
    </source>
</evidence>
<accession>A0A363ULD9</accession>
<proteinExistence type="predicted"/>
<keyword evidence="2" id="KW-1185">Reference proteome</keyword>
<name>A0A363ULD9_9GAMM</name>
<reference evidence="1 2" key="1">
    <citation type="submission" date="2018-05" db="EMBL/GenBank/DDBJ databases">
        <title>Abyssibacter profundi OUC007T gen. nov., sp. nov, a marine bacterium isolated from seawater of the Mariana Trench.</title>
        <authorList>
            <person name="Zhou S."/>
        </authorList>
    </citation>
    <scope>NUCLEOTIDE SEQUENCE [LARGE SCALE GENOMIC DNA]</scope>
    <source>
        <strain evidence="1 2">OUC007</strain>
    </source>
</reference>